<dbReference type="AlphaFoldDB" id="A0A8X6PCS0"/>
<dbReference type="Proteomes" id="UP000887013">
    <property type="component" value="Unassembled WGS sequence"/>
</dbReference>
<organism evidence="1 2">
    <name type="scientific">Nephila pilipes</name>
    <name type="common">Giant wood spider</name>
    <name type="synonym">Nephila maculata</name>
    <dbReference type="NCBI Taxonomy" id="299642"/>
    <lineage>
        <taxon>Eukaryota</taxon>
        <taxon>Metazoa</taxon>
        <taxon>Ecdysozoa</taxon>
        <taxon>Arthropoda</taxon>
        <taxon>Chelicerata</taxon>
        <taxon>Arachnida</taxon>
        <taxon>Araneae</taxon>
        <taxon>Araneomorphae</taxon>
        <taxon>Entelegynae</taxon>
        <taxon>Araneoidea</taxon>
        <taxon>Nephilidae</taxon>
        <taxon>Nephila</taxon>
    </lineage>
</organism>
<name>A0A8X6PCS0_NEPPI</name>
<keyword evidence="2" id="KW-1185">Reference proteome</keyword>
<gene>
    <name evidence="1" type="ORF">NPIL_460441</name>
</gene>
<sequence length="74" mass="8687">MRAAICCFEFRRQIYNNYYVGLFLKTSGDYRFFFGAPKTKSLFKITRKHYMDVLADPCGDWNNISEPVKTTPGF</sequence>
<dbReference type="EMBL" id="BMAW01114271">
    <property type="protein sequence ID" value="GFT61058.1"/>
    <property type="molecule type" value="Genomic_DNA"/>
</dbReference>
<proteinExistence type="predicted"/>
<comment type="caution">
    <text evidence="1">The sequence shown here is derived from an EMBL/GenBank/DDBJ whole genome shotgun (WGS) entry which is preliminary data.</text>
</comment>
<protein>
    <submittedName>
        <fullName evidence="1">Uncharacterized protein</fullName>
    </submittedName>
</protein>
<reference evidence="1" key="1">
    <citation type="submission" date="2020-08" db="EMBL/GenBank/DDBJ databases">
        <title>Multicomponent nature underlies the extraordinary mechanical properties of spider dragline silk.</title>
        <authorList>
            <person name="Kono N."/>
            <person name="Nakamura H."/>
            <person name="Mori M."/>
            <person name="Yoshida Y."/>
            <person name="Ohtoshi R."/>
            <person name="Malay A.D."/>
            <person name="Moran D.A.P."/>
            <person name="Tomita M."/>
            <person name="Numata K."/>
            <person name="Arakawa K."/>
        </authorList>
    </citation>
    <scope>NUCLEOTIDE SEQUENCE</scope>
</reference>
<accession>A0A8X6PCS0</accession>
<evidence type="ECO:0000313" key="2">
    <source>
        <dbReference type="Proteomes" id="UP000887013"/>
    </source>
</evidence>
<evidence type="ECO:0000313" key="1">
    <source>
        <dbReference type="EMBL" id="GFT61058.1"/>
    </source>
</evidence>